<dbReference type="Proteomes" id="UP001168167">
    <property type="component" value="Unassembled WGS sequence"/>
</dbReference>
<name>A0ABT7QJW5_9GAMM</name>
<dbReference type="Pfam" id="PF00583">
    <property type="entry name" value="Acetyltransf_1"/>
    <property type="match status" value="1"/>
</dbReference>
<keyword evidence="3" id="KW-1185">Reference proteome</keyword>
<dbReference type="PROSITE" id="PS51186">
    <property type="entry name" value="GNAT"/>
    <property type="match status" value="1"/>
</dbReference>
<sequence>MSHTLIIRDAITADAATCAAIYEHYVLHTTNTFQEKPLPPSHFSYLIEKADIVSPFLAAAEGDDVVGYAYADIWRTRCAFRYTVEVSAYVQATRLGEGIGGKLLSGLLQALAASDVRLAVAVIALPNSASVRMHEKFDFVHSGTLSGAGWKFGAPHDVGFWSKKLHD</sequence>
<reference evidence="2" key="1">
    <citation type="submission" date="2022-08" db="EMBL/GenBank/DDBJ databases">
        <authorList>
            <person name="Dzunkova M."/>
            <person name="La Clair J."/>
            <person name="Tyml T."/>
            <person name="Doud D."/>
            <person name="Schulz F."/>
            <person name="Piquer S."/>
            <person name="Porcel Sanchis D."/>
            <person name="Osborn A."/>
            <person name="Robinson D."/>
            <person name="Louie K.B."/>
            <person name="Bowen B.P."/>
            <person name="Bowers R."/>
            <person name="Lee J."/>
            <person name="Arnau Llombart V."/>
            <person name="Diaz Villanueva W."/>
            <person name="Gosliner T."/>
            <person name="Northen T."/>
            <person name="Cheng J.-F."/>
            <person name="Burkart M.D."/>
            <person name="Woyke T."/>
        </authorList>
    </citation>
    <scope>NUCLEOTIDE SEQUENCE</scope>
    <source>
        <strain evidence="2">Df01</strain>
    </source>
</reference>
<reference evidence="2" key="2">
    <citation type="journal article" date="2023" name="Microbiome">
        <title>Synthase-selected sorting approach identifies a beta-lactone synthase in a nudibranch symbiotic bacterium.</title>
        <authorList>
            <person name="Dzunkova M."/>
            <person name="La Clair J.J."/>
            <person name="Tyml T."/>
            <person name="Doud D."/>
            <person name="Schulz F."/>
            <person name="Piquer-Esteban S."/>
            <person name="Porcel Sanchis D."/>
            <person name="Osborn A."/>
            <person name="Robinson D."/>
            <person name="Louie K.B."/>
            <person name="Bowen B.P."/>
            <person name="Bowers R.M."/>
            <person name="Lee J."/>
            <person name="Arnau V."/>
            <person name="Diaz-Villanueva W."/>
            <person name="Stepanauskas R."/>
            <person name="Gosliner T."/>
            <person name="Date S.V."/>
            <person name="Northen T.R."/>
            <person name="Cheng J.F."/>
            <person name="Burkart M.D."/>
            <person name="Woyke T."/>
        </authorList>
    </citation>
    <scope>NUCLEOTIDE SEQUENCE</scope>
    <source>
        <strain evidence="2">Df01</strain>
    </source>
</reference>
<gene>
    <name evidence="2" type="ORF">NQX30_00750</name>
</gene>
<evidence type="ECO:0000313" key="2">
    <source>
        <dbReference type="EMBL" id="MDM5146917.1"/>
    </source>
</evidence>
<dbReference type="EMBL" id="JANQAO010000001">
    <property type="protein sequence ID" value="MDM5146917.1"/>
    <property type="molecule type" value="Genomic_DNA"/>
</dbReference>
<dbReference type="Gene3D" id="3.40.630.30">
    <property type="match status" value="1"/>
</dbReference>
<evidence type="ECO:0000259" key="1">
    <source>
        <dbReference type="PROSITE" id="PS51186"/>
    </source>
</evidence>
<proteinExistence type="predicted"/>
<dbReference type="InterPro" id="IPR016181">
    <property type="entry name" value="Acyl_CoA_acyltransferase"/>
</dbReference>
<dbReference type="InterPro" id="IPR000182">
    <property type="entry name" value="GNAT_dom"/>
</dbReference>
<dbReference type="SUPFAM" id="SSF55729">
    <property type="entry name" value="Acyl-CoA N-acyltransferases (Nat)"/>
    <property type="match status" value="1"/>
</dbReference>
<feature type="domain" description="N-acetyltransferase" evidence="1">
    <location>
        <begin position="5"/>
        <end position="167"/>
    </location>
</feature>
<comment type="caution">
    <text evidence="2">The sequence shown here is derived from an EMBL/GenBank/DDBJ whole genome shotgun (WGS) entry which is preliminary data.</text>
</comment>
<accession>A0ABT7QJW5</accession>
<organism evidence="2 3">
    <name type="scientific">Candidatus Doriopsillibacter californiensis</name>
    <dbReference type="NCBI Taxonomy" id="2970740"/>
    <lineage>
        <taxon>Bacteria</taxon>
        <taxon>Pseudomonadati</taxon>
        <taxon>Pseudomonadota</taxon>
        <taxon>Gammaproteobacteria</taxon>
        <taxon>Candidatus Tethybacterales</taxon>
        <taxon>Candidatus Persebacteraceae</taxon>
        <taxon>Candidatus Doriopsillibacter</taxon>
    </lineage>
</organism>
<evidence type="ECO:0000313" key="3">
    <source>
        <dbReference type="Proteomes" id="UP001168167"/>
    </source>
</evidence>
<protein>
    <submittedName>
        <fullName evidence="2">GNAT family N-acetyltransferase</fullName>
    </submittedName>
</protein>